<accession>A0AAE8YKI2</accession>
<protein>
    <submittedName>
        <fullName evidence="2">Uncharacterized protein</fullName>
    </submittedName>
</protein>
<feature type="compositionally biased region" description="Basic and acidic residues" evidence="1">
    <location>
        <begin position="49"/>
        <end position="64"/>
    </location>
</feature>
<organism evidence="2 3">
    <name type="scientific">Arthrobacter phage EastWest</name>
    <dbReference type="NCBI Taxonomy" id="2894292"/>
    <lineage>
        <taxon>Viruses</taxon>
        <taxon>Duplodnaviria</taxon>
        <taxon>Heunggongvirae</taxon>
        <taxon>Uroviricota</taxon>
        <taxon>Caudoviricetes</taxon>
        <taxon>Berryhillviridae</taxon>
        <taxon>Eastwestvirus</taxon>
        <taxon>Eastwestvirus eastwest</taxon>
    </lineage>
</organism>
<evidence type="ECO:0000256" key="1">
    <source>
        <dbReference type="SAM" id="MobiDB-lite"/>
    </source>
</evidence>
<feature type="region of interest" description="Disordered" evidence="1">
    <location>
        <begin position="46"/>
        <end position="86"/>
    </location>
</feature>
<evidence type="ECO:0000313" key="3">
    <source>
        <dbReference type="Proteomes" id="UP000827897"/>
    </source>
</evidence>
<evidence type="ECO:0000313" key="2">
    <source>
        <dbReference type="EMBL" id="UGL61939.1"/>
    </source>
</evidence>
<sequence>MKISISVTGDVDGIELDISVNGKSVAHEQGAQPAEEQREVQLDALVHSGDSREPRELDVRHRGDSYGFIDDPDQQKRKQTIGFSRS</sequence>
<reference evidence="2" key="1">
    <citation type="submission" date="2021-10" db="EMBL/GenBank/DDBJ databases">
        <authorList>
            <person name="Valenzuela N."/>
            <person name="Pablo J."/>
            <person name="Strother B."/>
            <person name="Cravalho Y."/>
            <person name="Barto Z."/>
            <person name="Kane C."/>
            <person name="Chong R.A."/>
            <person name="Kawasaki K."/>
            <person name="Cruz S."/>
            <person name="Porter M.L."/>
            <person name="Pearce R."/>
            <person name="Hohenstein G."/>
            <person name="Li K."/>
            <person name="Kaniho J."/>
            <person name="Sadones M."/>
            <person name="Hamlin F."/>
            <person name="Daniels M."/>
            <person name="McKee K."/>
            <person name="Reed F."/>
            <person name="Donachie S."/>
            <person name="Bollivar D.W."/>
            <person name="Garlena R.A."/>
            <person name="Russell D.A."/>
            <person name="Jacobs-Sera D."/>
            <person name="Hatfull G.F."/>
        </authorList>
    </citation>
    <scope>NUCLEOTIDE SEQUENCE</scope>
</reference>
<dbReference type="Proteomes" id="UP000827897">
    <property type="component" value="Segment"/>
</dbReference>
<dbReference type="EMBL" id="OK999980">
    <property type="protein sequence ID" value="UGL61939.1"/>
    <property type="molecule type" value="Genomic_DNA"/>
</dbReference>
<proteinExistence type="predicted"/>
<keyword evidence="3" id="KW-1185">Reference proteome</keyword>
<gene>
    <name evidence="2" type="primary">56</name>
    <name evidence="2" type="ORF">SEA_EASTWEST_56</name>
</gene>
<name>A0AAE8YKI2_9CAUD</name>